<dbReference type="Pfam" id="PF00822">
    <property type="entry name" value="PMP22_Claudin"/>
    <property type="match status" value="1"/>
</dbReference>
<keyword evidence="13" id="KW-1185">Reference proteome</keyword>
<evidence type="ECO:0000313" key="12">
    <source>
        <dbReference type="Ensembl" id="ENSNMLP00000029310.1"/>
    </source>
</evidence>
<evidence type="ECO:0000256" key="7">
    <source>
        <dbReference type="ARBA" id="ARBA00022949"/>
    </source>
</evidence>
<dbReference type="InterPro" id="IPR006187">
    <property type="entry name" value="Claudin"/>
</dbReference>
<evidence type="ECO:0000256" key="2">
    <source>
        <dbReference type="ARBA" id="ARBA00004651"/>
    </source>
</evidence>
<dbReference type="PANTHER" id="PTHR12002">
    <property type="entry name" value="CLAUDIN"/>
    <property type="match status" value="1"/>
</dbReference>
<organism evidence="12 13">
    <name type="scientific">Neogobius melanostomus</name>
    <name type="common">round goby</name>
    <dbReference type="NCBI Taxonomy" id="47308"/>
    <lineage>
        <taxon>Eukaryota</taxon>
        <taxon>Metazoa</taxon>
        <taxon>Chordata</taxon>
        <taxon>Craniata</taxon>
        <taxon>Vertebrata</taxon>
        <taxon>Euteleostomi</taxon>
        <taxon>Actinopterygii</taxon>
        <taxon>Neopterygii</taxon>
        <taxon>Teleostei</taxon>
        <taxon>Neoteleostei</taxon>
        <taxon>Acanthomorphata</taxon>
        <taxon>Gobiaria</taxon>
        <taxon>Gobiiformes</taxon>
        <taxon>Gobioidei</taxon>
        <taxon>Gobiidae</taxon>
        <taxon>Benthophilinae</taxon>
        <taxon>Neogobiini</taxon>
        <taxon>Neogobius</taxon>
    </lineage>
</organism>
<dbReference type="GO" id="GO:0005886">
    <property type="term" value="C:plasma membrane"/>
    <property type="evidence" value="ECO:0007669"/>
    <property type="project" value="UniProtKB-SubCell"/>
</dbReference>
<comment type="subcellular location">
    <subcellularLocation>
        <location evidence="1">Cell junction</location>
        <location evidence="1">Tight junction</location>
    </subcellularLocation>
    <subcellularLocation>
        <location evidence="2">Cell membrane</location>
        <topology evidence="2">Multi-pass membrane protein</topology>
    </subcellularLocation>
</comment>
<evidence type="ECO:0000256" key="6">
    <source>
        <dbReference type="ARBA" id="ARBA00022692"/>
    </source>
</evidence>
<evidence type="ECO:0000313" key="13">
    <source>
        <dbReference type="Proteomes" id="UP000694523"/>
    </source>
</evidence>
<dbReference type="GO" id="GO:0005198">
    <property type="term" value="F:structural molecule activity"/>
    <property type="evidence" value="ECO:0007669"/>
    <property type="project" value="InterPro"/>
</dbReference>
<reference evidence="12" key="2">
    <citation type="submission" date="2025-09" db="UniProtKB">
        <authorList>
            <consortium name="Ensembl"/>
        </authorList>
    </citation>
    <scope>IDENTIFICATION</scope>
</reference>
<evidence type="ECO:0000256" key="11">
    <source>
        <dbReference type="SAM" id="SignalP"/>
    </source>
</evidence>
<feature type="transmembrane region" description="Helical" evidence="10">
    <location>
        <begin position="75"/>
        <end position="94"/>
    </location>
</feature>
<evidence type="ECO:0000256" key="5">
    <source>
        <dbReference type="ARBA" id="ARBA00022475"/>
    </source>
</evidence>
<evidence type="ECO:0000256" key="3">
    <source>
        <dbReference type="ARBA" id="ARBA00008295"/>
    </source>
</evidence>
<name>A0A8C6U4Q4_9GOBI</name>
<feature type="chain" id="PRO_5034312837" description="Claudin" evidence="11">
    <location>
        <begin position="24"/>
        <end position="120"/>
    </location>
</feature>
<dbReference type="InterPro" id="IPR004031">
    <property type="entry name" value="PMP22/EMP/MP20/Claudin"/>
</dbReference>
<dbReference type="PRINTS" id="PR01077">
    <property type="entry name" value="CLAUDIN"/>
</dbReference>
<accession>A0A8C6U4Q4</accession>
<keyword evidence="9 10" id="KW-0472">Membrane</keyword>
<dbReference type="AlphaFoldDB" id="A0A8C6U4Q4"/>
<feature type="signal peptide" evidence="11">
    <location>
        <begin position="1"/>
        <end position="23"/>
    </location>
</feature>
<keyword evidence="11" id="KW-0732">Signal</keyword>
<sequence length="120" mass="12990">MASSGLQIVGFLLALSGLSATIAATFMVEWTMESQGNHKIYEGLWMGCSVDEKTICDTHDSLFKVSEDIQVTRSVMLLSIILTGSGLLMSILGMKCTRFLDEKIETKARTAVTGGIILIV</sequence>
<keyword evidence="8 10" id="KW-1133">Transmembrane helix</keyword>
<evidence type="ECO:0000256" key="1">
    <source>
        <dbReference type="ARBA" id="ARBA00004435"/>
    </source>
</evidence>
<evidence type="ECO:0000256" key="8">
    <source>
        <dbReference type="ARBA" id="ARBA00022989"/>
    </source>
</evidence>
<protein>
    <recommendedName>
        <fullName evidence="14">Claudin</fullName>
    </recommendedName>
</protein>
<dbReference type="Gene3D" id="1.20.140.150">
    <property type="match status" value="1"/>
</dbReference>
<reference evidence="12" key="1">
    <citation type="submission" date="2025-08" db="UniProtKB">
        <authorList>
            <consortium name="Ensembl"/>
        </authorList>
    </citation>
    <scope>IDENTIFICATION</scope>
</reference>
<evidence type="ECO:0008006" key="14">
    <source>
        <dbReference type="Google" id="ProtNLM"/>
    </source>
</evidence>
<evidence type="ECO:0000256" key="4">
    <source>
        <dbReference type="ARBA" id="ARBA00022427"/>
    </source>
</evidence>
<keyword evidence="6 10" id="KW-0812">Transmembrane</keyword>
<dbReference type="Proteomes" id="UP000694523">
    <property type="component" value="Unplaced"/>
</dbReference>
<keyword evidence="7" id="KW-0965">Cell junction</keyword>
<evidence type="ECO:0000256" key="10">
    <source>
        <dbReference type="SAM" id="Phobius"/>
    </source>
</evidence>
<comment type="similarity">
    <text evidence="3">Belongs to the claudin family.</text>
</comment>
<keyword evidence="4" id="KW-0796">Tight junction</keyword>
<dbReference type="Ensembl" id="ENSNMLT00000032687.1">
    <property type="protein sequence ID" value="ENSNMLP00000029310.1"/>
    <property type="gene ID" value="ENSNMLG00000018548.1"/>
</dbReference>
<dbReference type="GO" id="GO:0005923">
    <property type="term" value="C:bicellular tight junction"/>
    <property type="evidence" value="ECO:0007669"/>
    <property type="project" value="UniProtKB-SubCell"/>
</dbReference>
<evidence type="ECO:0000256" key="9">
    <source>
        <dbReference type="ARBA" id="ARBA00023136"/>
    </source>
</evidence>
<keyword evidence="5" id="KW-1003">Cell membrane</keyword>
<proteinExistence type="inferred from homology"/>